<evidence type="ECO:0000259" key="3">
    <source>
        <dbReference type="Pfam" id="PF13649"/>
    </source>
</evidence>
<dbReference type="GeneID" id="93709347"/>
<keyword evidence="1" id="KW-0489">Methyltransferase</keyword>
<reference evidence="4 5" key="1">
    <citation type="submission" date="2016-10" db="EMBL/GenBank/DDBJ databases">
        <authorList>
            <person name="Varghese N."/>
            <person name="Submissions S."/>
        </authorList>
    </citation>
    <scope>NUCLEOTIDE SEQUENCE [LARGE SCALE GENOMIC DNA]</scope>
    <source>
        <strain evidence="4 5">DSM 13796</strain>
    </source>
</reference>
<dbReference type="PANTHER" id="PTHR43861:SF1">
    <property type="entry name" value="TRANS-ACONITATE 2-METHYLTRANSFERASE"/>
    <property type="match status" value="1"/>
</dbReference>
<dbReference type="Gene3D" id="2.20.25.110">
    <property type="entry name" value="S-adenosyl-L-methionine-dependent methyltransferases"/>
    <property type="match status" value="1"/>
</dbReference>
<dbReference type="InterPro" id="IPR041698">
    <property type="entry name" value="Methyltransf_25"/>
</dbReference>
<keyword evidence="5" id="KW-1185">Reference proteome</keyword>
<proteinExistence type="predicted"/>
<accession>A0A1I5WI47</accession>
<dbReference type="InterPro" id="IPR029063">
    <property type="entry name" value="SAM-dependent_MTases_sf"/>
</dbReference>
<sequence>MSYERFASIYDELMSDAPYDKWVEYTKSEISKAGLQSPKILDLGCGTGSMLLQFAKHGLYAVGVDLSDEMLMMAKQKLEKHSIKPELFQQDMSELDLGQMFNCIVIYCDSLNYLQDEERVRQTFKQAYSHLEEGGLLLFDVHSIFKIDELFIGQTFAYDGIENAYIWNSFEGEYPHSVVHELTFFAWNENKQAYDRFEEEHYQRTFSISQYMQWGKEAGFTSMEVSSDFKNCPPSEESERLFFSFKK</sequence>
<dbReference type="CDD" id="cd02440">
    <property type="entry name" value="AdoMet_MTases"/>
    <property type="match status" value="1"/>
</dbReference>
<dbReference type="EMBL" id="FOXX01000001">
    <property type="protein sequence ID" value="SFQ19301.1"/>
    <property type="molecule type" value="Genomic_DNA"/>
</dbReference>
<evidence type="ECO:0000256" key="1">
    <source>
        <dbReference type="ARBA" id="ARBA00022603"/>
    </source>
</evidence>
<organism evidence="4 5">
    <name type="scientific">Priestia endophytica DSM 13796</name>
    <dbReference type="NCBI Taxonomy" id="1121089"/>
    <lineage>
        <taxon>Bacteria</taxon>
        <taxon>Bacillati</taxon>
        <taxon>Bacillota</taxon>
        <taxon>Bacilli</taxon>
        <taxon>Bacillales</taxon>
        <taxon>Bacillaceae</taxon>
        <taxon>Priestia</taxon>
    </lineage>
</organism>
<gene>
    <name evidence="4" type="ORF">SAMN02745910_00576</name>
</gene>
<dbReference type="PANTHER" id="PTHR43861">
    <property type="entry name" value="TRANS-ACONITATE 2-METHYLTRANSFERASE-RELATED"/>
    <property type="match status" value="1"/>
</dbReference>
<protein>
    <submittedName>
        <fullName evidence="4">Ubiquinone/menaquinone biosynthesis C-methylase UbiE</fullName>
    </submittedName>
</protein>
<keyword evidence="4" id="KW-0830">Ubiquinone</keyword>
<dbReference type="Pfam" id="PF13649">
    <property type="entry name" value="Methyltransf_25"/>
    <property type="match status" value="1"/>
</dbReference>
<comment type="caution">
    <text evidence="4">The sequence shown here is derived from an EMBL/GenBank/DDBJ whole genome shotgun (WGS) entry which is preliminary data.</text>
</comment>
<name>A0A1I5WI47_9BACI</name>
<dbReference type="Gene3D" id="3.40.50.150">
    <property type="entry name" value="Vaccinia Virus protein VP39"/>
    <property type="match status" value="1"/>
</dbReference>
<keyword evidence="2" id="KW-0808">Transferase</keyword>
<evidence type="ECO:0000313" key="4">
    <source>
        <dbReference type="EMBL" id="SFQ19301.1"/>
    </source>
</evidence>
<evidence type="ECO:0000256" key="2">
    <source>
        <dbReference type="ARBA" id="ARBA00022679"/>
    </source>
</evidence>
<dbReference type="RefSeq" id="WP_061802047.1">
    <property type="nucleotide sequence ID" value="NZ_FOXX01000001.1"/>
</dbReference>
<dbReference type="Proteomes" id="UP000182762">
    <property type="component" value="Unassembled WGS sequence"/>
</dbReference>
<dbReference type="SUPFAM" id="SSF53335">
    <property type="entry name" value="S-adenosyl-L-methionine-dependent methyltransferases"/>
    <property type="match status" value="1"/>
</dbReference>
<feature type="domain" description="Methyltransferase" evidence="3">
    <location>
        <begin position="40"/>
        <end position="135"/>
    </location>
</feature>
<evidence type="ECO:0000313" key="5">
    <source>
        <dbReference type="Proteomes" id="UP000182762"/>
    </source>
</evidence>